<reference evidence="2" key="1">
    <citation type="submission" date="2022-11" db="UniProtKB">
        <authorList>
            <consortium name="WormBaseParasite"/>
        </authorList>
    </citation>
    <scope>IDENTIFICATION</scope>
</reference>
<dbReference type="Proteomes" id="UP000887574">
    <property type="component" value="Unplaced"/>
</dbReference>
<keyword evidence="1" id="KW-1185">Reference proteome</keyword>
<sequence length="221" mass="25024">MAYKIDLPEGATQLEYQLVGLERGKMSQTIDFPSKQDQLTVCLFGDYTSEIEGPRINISKHIASSKCNLNIIAGRVPWQQTSKGLVYNSFAALSTEKATFNSLAEVPSLLGVSGNYLKESTYFQSTELNGVAFIHCGATIATTAKVVQGTDQFDKVTEYFRETMLNELECKLQALHKRKNKPWIVLYLTHLYDETAMMTTLVLNDNSFFAKRFFELIKRYK</sequence>
<proteinExistence type="predicted"/>
<evidence type="ECO:0000313" key="1">
    <source>
        <dbReference type="Proteomes" id="UP000887574"/>
    </source>
</evidence>
<evidence type="ECO:0000313" key="2">
    <source>
        <dbReference type="WBParaSite" id="jg8162"/>
    </source>
</evidence>
<protein>
    <submittedName>
        <fullName evidence="2">Uncharacterized protein</fullName>
    </submittedName>
</protein>
<dbReference type="AlphaFoldDB" id="A0A915ERG1"/>
<accession>A0A915ERG1</accession>
<dbReference type="WBParaSite" id="jg8162">
    <property type="protein sequence ID" value="jg8162"/>
    <property type="gene ID" value="jg8162"/>
</dbReference>
<name>A0A915ERG1_9BILA</name>
<organism evidence="1 2">
    <name type="scientific">Ditylenchus dipsaci</name>
    <dbReference type="NCBI Taxonomy" id="166011"/>
    <lineage>
        <taxon>Eukaryota</taxon>
        <taxon>Metazoa</taxon>
        <taxon>Ecdysozoa</taxon>
        <taxon>Nematoda</taxon>
        <taxon>Chromadorea</taxon>
        <taxon>Rhabditida</taxon>
        <taxon>Tylenchina</taxon>
        <taxon>Tylenchomorpha</taxon>
        <taxon>Sphaerularioidea</taxon>
        <taxon>Anguinidae</taxon>
        <taxon>Anguininae</taxon>
        <taxon>Ditylenchus</taxon>
    </lineage>
</organism>